<organism evidence="1">
    <name type="scientific">Pyramimonas obovata</name>
    <dbReference type="NCBI Taxonomy" id="1411642"/>
    <lineage>
        <taxon>Eukaryota</taxon>
        <taxon>Viridiplantae</taxon>
        <taxon>Chlorophyta</taxon>
        <taxon>Pyramimonadophyceae</taxon>
        <taxon>Pyramimonadales</taxon>
        <taxon>Pyramimonadaceae</taxon>
        <taxon>Pyramimonas</taxon>
        <taxon>Pyramimonas incertae sedis</taxon>
    </lineage>
</organism>
<accession>A0A7S0MUK1</accession>
<protein>
    <submittedName>
        <fullName evidence="1">Uncharacterized protein</fullName>
    </submittedName>
</protein>
<dbReference type="EMBL" id="HBFA01003332">
    <property type="protein sequence ID" value="CAD8650741.1"/>
    <property type="molecule type" value="Transcribed_RNA"/>
</dbReference>
<sequence>MPWPKARTPPPMAPKCPRHRPCPACPCARKQLATTVEPHRLPPNCIIPSLADASRLIRKEVQCVFLLDVGQSLCKTIKEGGLHIRGLKLDLHLAWLHTLQQLMG</sequence>
<reference evidence="1" key="1">
    <citation type="submission" date="2021-01" db="EMBL/GenBank/DDBJ databases">
        <authorList>
            <person name="Corre E."/>
            <person name="Pelletier E."/>
            <person name="Niang G."/>
            <person name="Scheremetjew M."/>
            <person name="Finn R."/>
            <person name="Kale V."/>
            <person name="Holt S."/>
            <person name="Cochrane G."/>
            <person name="Meng A."/>
            <person name="Brown T."/>
            <person name="Cohen L."/>
        </authorList>
    </citation>
    <scope>NUCLEOTIDE SEQUENCE</scope>
    <source>
        <strain evidence="1">CCMP722</strain>
    </source>
</reference>
<gene>
    <name evidence="1" type="ORF">POBO1169_LOCUS1657</name>
</gene>
<proteinExistence type="predicted"/>
<dbReference type="AlphaFoldDB" id="A0A7S0MUK1"/>
<evidence type="ECO:0000313" key="1">
    <source>
        <dbReference type="EMBL" id="CAD8650741.1"/>
    </source>
</evidence>
<name>A0A7S0MUK1_9CHLO</name>